<proteinExistence type="predicted"/>
<evidence type="ECO:0000256" key="1">
    <source>
        <dbReference type="SAM" id="Phobius"/>
    </source>
</evidence>
<evidence type="ECO:0000313" key="4">
    <source>
        <dbReference type="Proteomes" id="UP000007875"/>
    </source>
</evidence>
<evidence type="ECO:0000259" key="2">
    <source>
        <dbReference type="PROSITE" id="PS51034"/>
    </source>
</evidence>
<reference evidence="4" key="1">
    <citation type="submission" date="2003-08" db="EMBL/GenBank/DDBJ databases">
        <authorList>
            <person name="Birren B."/>
            <person name="Nusbaum C."/>
            <person name="Abebe A."/>
            <person name="Abouelleil A."/>
            <person name="Adekoya E."/>
            <person name="Ait-zahra M."/>
            <person name="Allen N."/>
            <person name="Allen T."/>
            <person name="An P."/>
            <person name="Anderson M."/>
            <person name="Anderson S."/>
            <person name="Arachchi H."/>
            <person name="Armbruster J."/>
            <person name="Bachantsang P."/>
            <person name="Baldwin J."/>
            <person name="Barry A."/>
            <person name="Bayul T."/>
            <person name="Blitshsteyn B."/>
            <person name="Bloom T."/>
            <person name="Blye J."/>
            <person name="Boguslavskiy L."/>
            <person name="Borowsky M."/>
            <person name="Boukhgalter B."/>
            <person name="Brunache A."/>
            <person name="Butler J."/>
            <person name="Calixte N."/>
            <person name="Calvo S."/>
            <person name="Camarata J."/>
            <person name="Campo K."/>
            <person name="Chang J."/>
            <person name="Cheshatsang Y."/>
            <person name="Citroen M."/>
            <person name="Collymore A."/>
            <person name="Considine T."/>
            <person name="Cook A."/>
            <person name="Cooke P."/>
            <person name="Corum B."/>
            <person name="Cuomo C."/>
            <person name="David R."/>
            <person name="Dawoe T."/>
            <person name="Degray S."/>
            <person name="Dodge S."/>
            <person name="Dooley K."/>
            <person name="Dorje P."/>
            <person name="Dorjee K."/>
            <person name="Dorris L."/>
            <person name="Duffey N."/>
            <person name="Dupes A."/>
            <person name="Elkins T."/>
            <person name="Engels R."/>
            <person name="Erickson J."/>
            <person name="Farina A."/>
            <person name="Faro S."/>
            <person name="Ferreira P."/>
            <person name="Fischer H."/>
            <person name="Fitzgerald M."/>
            <person name="Foley K."/>
            <person name="Gage D."/>
            <person name="Galagan J."/>
            <person name="Gearin G."/>
            <person name="Gnerre S."/>
            <person name="Gnirke A."/>
            <person name="Goyette A."/>
            <person name="Graham J."/>
            <person name="Grandbois E."/>
            <person name="Gyaltsen K."/>
            <person name="Hafez N."/>
            <person name="Hagopian D."/>
            <person name="Hagos B."/>
            <person name="Hall J."/>
            <person name="Hatcher B."/>
            <person name="Heller A."/>
            <person name="Higgins H."/>
            <person name="Honan T."/>
            <person name="Horn A."/>
            <person name="Houde N."/>
            <person name="Hughes L."/>
            <person name="Hulme W."/>
            <person name="Husby E."/>
            <person name="Iliev I."/>
            <person name="Jaffe D."/>
            <person name="Jones C."/>
            <person name="Kamal M."/>
            <person name="Kamat A."/>
            <person name="Kamvysselis M."/>
            <person name="Karlsson E."/>
            <person name="Kells C."/>
            <person name="Kieu A."/>
            <person name="Kisner P."/>
            <person name="Kodira C."/>
            <person name="Kulbokas E."/>
            <person name="Labutti K."/>
            <person name="Lama D."/>
            <person name="Landers T."/>
            <person name="Leger J."/>
            <person name="Levine S."/>
            <person name="Lewis D."/>
            <person name="Lewis T."/>
            <person name="Lindblad-toh K."/>
            <person name="Liu X."/>
            <person name="Lokyitsang T."/>
            <person name="Lokyitsang Y."/>
            <person name="Lucien O."/>
            <person name="Lui A."/>
            <person name="Ma L.J."/>
            <person name="Mabbitt R."/>
            <person name="Macdonald J."/>
            <person name="Maclean C."/>
            <person name="Major J."/>
            <person name="Manning J."/>
            <person name="Marabella R."/>
            <person name="Maru K."/>
            <person name="Matthews C."/>
            <person name="Mauceli E."/>
            <person name="Mccarthy M."/>
            <person name="Mcdonough S."/>
            <person name="Mcghee T."/>
            <person name="Meldrim J."/>
            <person name="Meneus L."/>
            <person name="Mesirov J."/>
            <person name="Mihalev A."/>
            <person name="Mihova T."/>
            <person name="Mikkelsen T."/>
            <person name="Mlenga V."/>
            <person name="Moru K."/>
            <person name="Mozes J."/>
            <person name="Mulrain L."/>
            <person name="Munson G."/>
            <person name="Naylor J."/>
            <person name="Newes C."/>
            <person name="Nguyen C."/>
            <person name="Nguyen N."/>
            <person name="Nguyen T."/>
            <person name="Nicol R."/>
            <person name="Nielsen C."/>
            <person name="Nizzari M."/>
            <person name="Norbu C."/>
            <person name="Norbu N."/>
            <person name="O'donnell P."/>
            <person name="Okoawo O."/>
            <person name="O'leary S."/>
            <person name="Omotosho B."/>
            <person name="O'neill K."/>
            <person name="Osman S."/>
            <person name="Parker S."/>
            <person name="Perrin D."/>
            <person name="Phunkhang P."/>
            <person name="Piqani B."/>
            <person name="Purcell S."/>
            <person name="Rachupka T."/>
            <person name="Ramasamy U."/>
            <person name="Rameau R."/>
            <person name="Ray V."/>
            <person name="Raymond C."/>
            <person name="Retta R."/>
            <person name="Richardson S."/>
            <person name="Rise C."/>
            <person name="Rodriguez J."/>
            <person name="Rogers J."/>
            <person name="Rogov P."/>
            <person name="Rutman M."/>
            <person name="Schupbach R."/>
            <person name="Seaman C."/>
            <person name="Settipalli S."/>
            <person name="Sharpe T."/>
            <person name="Sheridan J."/>
            <person name="Sherpa N."/>
            <person name="Shi J."/>
            <person name="Smirnov S."/>
            <person name="Smith C."/>
            <person name="Sougnez C."/>
            <person name="Spencer B."/>
            <person name="Stalker J."/>
            <person name="Stange-thomann N."/>
            <person name="Stavropoulos S."/>
            <person name="Stetson K."/>
            <person name="Stone C."/>
            <person name="Stone S."/>
            <person name="Stubbs M."/>
            <person name="Talamas J."/>
            <person name="Tchuinga P."/>
            <person name="Tenzing P."/>
            <person name="Tesfaye S."/>
            <person name="Theodore J."/>
            <person name="Thoulutsang Y."/>
            <person name="Topham K."/>
            <person name="Towey S."/>
            <person name="Tsamla T."/>
            <person name="Tsomo N."/>
            <person name="Vallee D."/>
            <person name="Vassiliev H."/>
            <person name="Venkataraman V."/>
            <person name="Vinson J."/>
            <person name="Vo A."/>
            <person name="Wade C."/>
            <person name="Wang S."/>
            <person name="Wangchuk T."/>
            <person name="Wangdi T."/>
            <person name="Whittaker C."/>
            <person name="Wilkinson J."/>
            <person name="Wu Y."/>
            <person name="Wyman D."/>
            <person name="Yadav S."/>
            <person name="Yang S."/>
            <person name="Yang X."/>
            <person name="Yeager S."/>
            <person name="Yee E."/>
            <person name="Young G."/>
            <person name="Zainoun J."/>
            <person name="Zembeck L."/>
            <person name="Zimmer A."/>
            <person name="Zody M."/>
            <person name="Lander E."/>
        </authorList>
    </citation>
    <scope>NUCLEOTIDE SEQUENCE [LARGE SCALE GENOMIC DNA]</scope>
</reference>
<name>H2Z403_CIOSA</name>
<reference evidence="3" key="3">
    <citation type="submission" date="2025-09" db="UniProtKB">
        <authorList>
            <consortium name="Ensembl"/>
        </authorList>
    </citation>
    <scope>IDENTIFICATION</scope>
</reference>
<protein>
    <recommendedName>
        <fullName evidence="2">ZP domain-containing protein</fullName>
    </recommendedName>
</protein>
<dbReference type="PROSITE" id="PS51034">
    <property type="entry name" value="ZP_2"/>
    <property type="match status" value="1"/>
</dbReference>
<keyword evidence="1" id="KW-0812">Transmembrane</keyword>
<evidence type="ECO:0000313" key="3">
    <source>
        <dbReference type="Ensembl" id="ENSCSAVP00000012315.1"/>
    </source>
</evidence>
<organism evidence="3 4">
    <name type="scientific">Ciona savignyi</name>
    <name type="common">Pacific transparent sea squirt</name>
    <dbReference type="NCBI Taxonomy" id="51511"/>
    <lineage>
        <taxon>Eukaryota</taxon>
        <taxon>Metazoa</taxon>
        <taxon>Chordata</taxon>
        <taxon>Tunicata</taxon>
        <taxon>Ascidiacea</taxon>
        <taxon>Phlebobranchia</taxon>
        <taxon>Cionidae</taxon>
        <taxon>Ciona</taxon>
    </lineage>
</organism>
<dbReference type="GeneTree" id="ENSGT00530000068045"/>
<dbReference type="InterPro" id="IPR001507">
    <property type="entry name" value="ZP_dom"/>
</dbReference>
<feature type="domain" description="ZP" evidence="2">
    <location>
        <begin position="1"/>
        <end position="40"/>
    </location>
</feature>
<sequence length="148" mass="16190">MTSFVFPVVMVQTSSFYVNCDITICINPCIPNCKAVRPVINASPSLTKGPVHIHFPATQTSSVTTTTSTMTSQSQRTKGPNYVIPILLILSITACVLLLGALCYNLSRSHGAARRHQIQRRLRKSTFGGSQIDLYKMKTEEAIDTGVD</sequence>
<dbReference type="Proteomes" id="UP000007875">
    <property type="component" value="Unassembled WGS sequence"/>
</dbReference>
<dbReference type="AlphaFoldDB" id="H2Z403"/>
<accession>H2Z403</accession>
<feature type="transmembrane region" description="Helical" evidence="1">
    <location>
        <begin position="82"/>
        <end position="106"/>
    </location>
</feature>
<keyword evidence="1" id="KW-1133">Transmembrane helix</keyword>
<keyword evidence="4" id="KW-1185">Reference proteome</keyword>
<dbReference type="Ensembl" id="ENSCSAVT00000012458.1">
    <property type="protein sequence ID" value="ENSCSAVP00000012315.1"/>
    <property type="gene ID" value="ENSCSAVG00000007246.1"/>
</dbReference>
<reference evidence="3" key="2">
    <citation type="submission" date="2025-08" db="UniProtKB">
        <authorList>
            <consortium name="Ensembl"/>
        </authorList>
    </citation>
    <scope>IDENTIFICATION</scope>
</reference>
<dbReference type="HOGENOM" id="CLU_1758171_0_0_1"/>
<keyword evidence="1" id="KW-0472">Membrane</keyword>